<reference evidence="3" key="2">
    <citation type="submission" date="2020-10" db="EMBL/GenBank/DDBJ databases">
        <authorList>
            <person name="Cooper E.A."/>
            <person name="Brenton Z.W."/>
            <person name="Flinn B.S."/>
            <person name="Jenkins J."/>
            <person name="Shu S."/>
            <person name="Flowers D."/>
            <person name="Luo F."/>
            <person name="Wang Y."/>
            <person name="Xia P."/>
            <person name="Barry K."/>
            <person name="Daum C."/>
            <person name="Lipzen A."/>
            <person name="Yoshinaga Y."/>
            <person name="Schmutz J."/>
            <person name="Saski C."/>
            <person name="Vermerris W."/>
            <person name="Kresovich S."/>
        </authorList>
    </citation>
    <scope>NUCLEOTIDE SEQUENCE</scope>
</reference>
<evidence type="ECO:0000256" key="2">
    <source>
        <dbReference type="SAM" id="Phobius"/>
    </source>
</evidence>
<gene>
    <name evidence="3" type="ORF">BDA96_04G305200</name>
</gene>
<feature type="region of interest" description="Disordered" evidence="1">
    <location>
        <begin position="67"/>
        <end position="94"/>
    </location>
</feature>
<dbReference type="Proteomes" id="UP000807115">
    <property type="component" value="Chromosome 4"/>
</dbReference>
<feature type="compositionally biased region" description="Basic and acidic residues" evidence="1">
    <location>
        <begin position="85"/>
        <end position="94"/>
    </location>
</feature>
<name>A0A921R7C4_SORBI</name>
<feature type="transmembrane region" description="Helical" evidence="2">
    <location>
        <begin position="125"/>
        <end position="150"/>
    </location>
</feature>
<accession>A0A921R7C4</accession>
<evidence type="ECO:0000313" key="4">
    <source>
        <dbReference type="Proteomes" id="UP000807115"/>
    </source>
</evidence>
<organism evidence="3 4">
    <name type="scientific">Sorghum bicolor</name>
    <name type="common">Sorghum</name>
    <name type="synonym">Sorghum vulgare</name>
    <dbReference type="NCBI Taxonomy" id="4558"/>
    <lineage>
        <taxon>Eukaryota</taxon>
        <taxon>Viridiplantae</taxon>
        <taxon>Streptophyta</taxon>
        <taxon>Embryophyta</taxon>
        <taxon>Tracheophyta</taxon>
        <taxon>Spermatophyta</taxon>
        <taxon>Magnoliopsida</taxon>
        <taxon>Liliopsida</taxon>
        <taxon>Poales</taxon>
        <taxon>Poaceae</taxon>
        <taxon>PACMAD clade</taxon>
        <taxon>Panicoideae</taxon>
        <taxon>Andropogonodae</taxon>
        <taxon>Andropogoneae</taxon>
        <taxon>Sorghinae</taxon>
        <taxon>Sorghum</taxon>
    </lineage>
</organism>
<comment type="caution">
    <text evidence="3">The sequence shown here is derived from an EMBL/GenBank/DDBJ whole genome shotgun (WGS) entry which is preliminary data.</text>
</comment>
<keyword evidence="2" id="KW-0812">Transmembrane</keyword>
<protein>
    <submittedName>
        <fullName evidence="3">Uncharacterized protein</fullName>
    </submittedName>
</protein>
<reference evidence="3" key="1">
    <citation type="journal article" date="2019" name="BMC Genomics">
        <title>A new reference genome for Sorghum bicolor reveals high levels of sequence similarity between sweet and grain genotypes: implications for the genetics of sugar metabolism.</title>
        <authorList>
            <person name="Cooper E.A."/>
            <person name="Brenton Z.W."/>
            <person name="Flinn B.S."/>
            <person name="Jenkins J."/>
            <person name="Shu S."/>
            <person name="Flowers D."/>
            <person name="Luo F."/>
            <person name="Wang Y."/>
            <person name="Xia P."/>
            <person name="Barry K."/>
            <person name="Daum C."/>
            <person name="Lipzen A."/>
            <person name="Yoshinaga Y."/>
            <person name="Schmutz J."/>
            <person name="Saski C."/>
            <person name="Vermerris W."/>
            <person name="Kresovich S."/>
        </authorList>
    </citation>
    <scope>NUCLEOTIDE SEQUENCE</scope>
</reference>
<sequence length="160" mass="17925">MGLHMYIPDNFCRKKIEVKAPFKKPNSHLRVGCSVPNSRKGRQAVEYLVVCLLPAMEELRRPRHQAYGGGGSPIVGRPRGATPRESARGLKPEGLRRPAVAQSRALGSVVGSRGKRRRRGAPARGFSWAFPFPSSFFFFLIFSFFLPFFFPIFNSSGFHV</sequence>
<evidence type="ECO:0000313" key="3">
    <source>
        <dbReference type="EMBL" id="KAG0534737.1"/>
    </source>
</evidence>
<dbReference type="EMBL" id="CM027683">
    <property type="protein sequence ID" value="KAG0534737.1"/>
    <property type="molecule type" value="Genomic_DNA"/>
</dbReference>
<keyword evidence="2" id="KW-1133">Transmembrane helix</keyword>
<keyword evidence="2" id="KW-0472">Membrane</keyword>
<evidence type="ECO:0000256" key="1">
    <source>
        <dbReference type="SAM" id="MobiDB-lite"/>
    </source>
</evidence>
<proteinExistence type="predicted"/>
<dbReference type="AlphaFoldDB" id="A0A921R7C4"/>